<dbReference type="STRING" id="106549.A0A540LCP6"/>
<proteinExistence type="predicted"/>
<dbReference type="Pfam" id="PF21230">
    <property type="entry name" value="Nakanori"/>
    <property type="match status" value="1"/>
</dbReference>
<dbReference type="InterPro" id="IPR053085">
    <property type="entry name" value="Jasmonate-induced_protein"/>
</dbReference>
<evidence type="ECO:0000313" key="2">
    <source>
        <dbReference type="Proteomes" id="UP000315295"/>
    </source>
</evidence>
<evidence type="ECO:0008006" key="3">
    <source>
        <dbReference type="Google" id="ProtNLM"/>
    </source>
</evidence>
<dbReference type="Proteomes" id="UP000315295">
    <property type="component" value="Unassembled WGS sequence"/>
</dbReference>
<keyword evidence="2" id="KW-1185">Reference proteome</keyword>
<name>A0A540LCP6_MALBA</name>
<evidence type="ECO:0000313" key="1">
    <source>
        <dbReference type="EMBL" id="TQD84248.1"/>
    </source>
</evidence>
<sequence length="178" mass="19583">MLCLVYNATGDMIKFHANKDWYGHIGETPYPTEILNGQWGAFLHVQTTSPLPLARSNAAVVYRGLNNAGSECDWLLSWSNPFNREGNKMMQVYTVVRKAGHFDTAWDEMSKGLERNHETTVDTSNGCVSSMTIRNSTSPIVEAILTLEHAEEAKPTTGHAQVSPTVGAITTSEHAEVC</sequence>
<organism evidence="1 2">
    <name type="scientific">Malus baccata</name>
    <name type="common">Siberian crab apple</name>
    <name type="synonym">Pyrus baccata</name>
    <dbReference type="NCBI Taxonomy" id="106549"/>
    <lineage>
        <taxon>Eukaryota</taxon>
        <taxon>Viridiplantae</taxon>
        <taxon>Streptophyta</taxon>
        <taxon>Embryophyta</taxon>
        <taxon>Tracheophyta</taxon>
        <taxon>Spermatophyta</taxon>
        <taxon>Magnoliopsida</taxon>
        <taxon>eudicotyledons</taxon>
        <taxon>Gunneridae</taxon>
        <taxon>Pentapetalae</taxon>
        <taxon>rosids</taxon>
        <taxon>fabids</taxon>
        <taxon>Rosales</taxon>
        <taxon>Rosaceae</taxon>
        <taxon>Amygdaloideae</taxon>
        <taxon>Maleae</taxon>
        <taxon>Malus</taxon>
    </lineage>
</organism>
<dbReference type="PANTHER" id="PTHR36482">
    <property type="entry name" value="OSJNBA0024J22.15 PROTEIN"/>
    <property type="match status" value="1"/>
</dbReference>
<dbReference type="EMBL" id="VIEB01000646">
    <property type="protein sequence ID" value="TQD84248.1"/>
    <property type="molecule type" value="Genomic_DNA"/>
</dbReference>
<reference evidence="1 2" key="1">
    <citation type="journal article" date="2019" name="G3 (Bethesda)">
        <title>Sequencing of a Wild Apple (Malus baccata) Genome Unravels the Differences Between Cultivated and Wild Apple Species Regarding Disease Resistance and Cold Tolerance.</title>
        <authorList>
            <person name="Chen X."/>
        </authorList>
    </citation>
    <scope>NUCLEOTIDE SEQUENCE [LARGE SCALE GENOMIC DNA]</scope>
    <source>
        <strain evidence="2">cv. Shandingzi</strain>
        <tissue evidence="1">Leaves</tissue>
    </source>
</reference>
<dbReference type="AlphaFoldDB" id="A0A540LCP6"/>
<gene>
    <name evidence="1" type="ORF">C1H46_030179</name>
</gene>
<dbReference type="PANTHER" id="PTHR36482:SF5">
    <property type="entry name" value="23 KDA JASMONATE-INDUCED PROTEIN-LIKE"/>
    <property type="match status" value="1"/>
</dbReference>
<comment type="caution">
    <text evidence="1">The sequence shown here is derived from an EMBL/GenBank/DDBJ whole genome shotgun (WGS) entry which is preliminary data.</text>
</comment>
<accession>A0A540LCP6</accession>
<protein>
    <recommendedName>
        <fullName evidence="3">23 kDa jasmonate-induced protein-like</fullName>
    </recommendedName>
</protein>
<dbReference type="InterPro" id="IPR049065">
    <property type="entry name" value="Nakanori"/>
</dbReference>